<dbReference type="EMBL" id="RCZA01000002">
    <property type="protein sequence ID" value="TPG86355.1"/>
    <property type="molecule type" value="Genomic_DNA"/>
</dbReference>
<sequence>MCRSCRRLRSFDFCFQDLEIAASGSSYRGRLASAVAHLHHVMTGRHTKPVQNQARLRQDVSTASSCTNLSSPHY</sequence>
<proteinExistence type="predicted"/>
<feature type="region of interest" description="Disordered" evidence="1">
    <location>
        <begin position="46"/>
        <end position="74"/>
    </location>
</feature>
<dbReference type="AlphaFoldDB" id="A0A502IJ28"/>
<dbReference type="Proteomes" id="UP000320914">
    <property type="component" value="Unassembled WGS sequence"/>
</dbReference>
<evidence type="ECO:0000313" key="2">
    <source>
        <dbReference type="EMBL" id="TPG86355.1"/>
    </source>
</evidence>
<name>A0A502IJ28_9PSED</name>
<evidence type="ECO:0000256" key="1">
    <source>
        <dbReference type="SAM" id="MobiDB-lite"/>
    </source>
</evidence>
<gene>
    <name evidence="2" type="ORF">EAH74_05730</name>
</gene>
<protein>
    <submittedName>
        <fullName evidence="2">Uncharacterized protein</fullName>
    </submittedName>
</protein>
<comment type="caution">
    <text evidence="2">The sequence shown here is derived from an EMBL/GenBank/DDBJ whole genome shotgun (WGS) entry which is preliminary data.</text>
</comment>
<feature type="compositionally biased region" description="Polar residues" evidence="1">
    <location>
        <begin position="49"/>
        <end position="74"/>
    </location>
</feature>
<evidence type="ECO:0000313" key="3">
    <source>
        <dbReference type="Proteomes" id="UP000320914"/>
    </source>
</evidence>
<organism evidence="2 3">
    <name type="scientific">Pseudomonas mandelii</name>
    <dbReference type="NCBI Taxonomy" id="75612"/>
    <lineage>
        <taxon>Bacteria</taxon>
        <taxon>Pseudomonadati</taxon>
        <taxon>Pseudomonadota</taxon>
        <taxon>Gammaproteobacteria</taxon>
        <taxon>Pseudomonadales</taxon>
        <taxon>Pseudomonadaceae</taxon>
        <taxon>Pseudomonas</taxon>
    </lineage>
</organism>
<reference evidence="2 3" key="1">
    <citation type="journal article" date="2019" name="Environ. Microbiol.">
        <title>Species interactions and distinct microbial communities in high Arctic permafrost affected cryosols are associated with the CH4 and CO2 gas fluxes.</title>
        <authorList>
            <person name="Altshuler I."/>
            <person name="Hamel J."/>
            <person name="Turney S."/>
            <person name="Magnuson E."/>
            <person name="Levesque R."/>
            <person name="Greer C."/>
            <person name="Whyte L.G."/>
        </authorList>
    </citation>
    <scope>NUCLEOTIDE SEQUENCE [LARGE SCALE GENOMIC DNA]</scope>
    <source>
        <strain evidence="2 3">OWC5</strain>
    </source>
</reference>
<accession>A0A502IJ28</accession>